<accession>A0A1S8AWK6</accession>
<name>A0A1S8AWK6_9EURY</name>
<dbReference type="AlphaFoldDB" id="A0A1S8AWK6"/>
<sequence length="312" mass="34326">MDDTDPTRFGRRGFLASIASSGLLAGLAGVGSAASDDGAGPVTVSGRRIHKYRPDGDYFEHEQRFVSSELRDRYGKATLVYDEGTIHRRAVPDEYTDPDRAFTLNYRDTAVIGRFREFGRLETKQRDAGSADAAVGTASIPDYTGPLYVYNSDVDNPQEEDLGEATGPINVGWNRDLDRDAASINSQMESWGWTSLYAGSPGDRYVIMDEDASLPYVTKQDEHIVKGLSTPTTQYHVRAYDLPQYEEENIAVAGQAHKDPVLHDGPPWNFAEAREAASSAWDDNGYSTVLHYVENGDGYDTSDGSFDQVRAG</sequence>
<dbReference type="InterPro" id="IPR006311">
    <property type="entry name" value="TAT_signal"/>
</dbReference>
<comment type="caution">
    <text evidence="1">The sequence shown here is derived from an EMBL/GenBank/DDBJ whole genome shotgun (WGS) entry which is preliminary data.</text>
</comment>
<dbReference type="PROSITE" id="PS51318">
    <property type="entry name" value="TAT"/>
    <property type="match status" value="1"/>
</dbReference>
<dbReference type="EMBL" id="LWLN01000001">
    <property type="protein sequence ID" value="OLZ41170.1"/>
    <property type="molecule type" value="Genomic_DNA"/>
</dbReference>
<evidence type="ECO:0000313" key="1">
    <source>
        <dbReference type="EMBL" id="OLZ41170.1"/>
    </source>
</evidence>
<evidence type="ECO:0000313" key="2">
    <source>
        <dbReference type="Proteomes" id="UP000189370"/>
    </source>
</evidence>
<proteinExistence type="predicted"/>
<dbReference type="Proteomes" id="UP000189370">
    <property type="component" value="Unassembled WGS sequence"/>
</dbReference>
<organism evidence="1 2">
    <name type="scientific">Natrinema saccharevitans</name>
    <dbReference type="NCBI Taxonomy" id="301967"/>
    <lineage>
        <taxon>Archaea</taxon>
        <taxon>Methanobacteriati</taxon>
        <taxon>Methanobacteriota</taxon>
        <taxon>Stenosarchaea group</taxon>
        <taxon>Halobacteria</taxon>
        <taxon>Halobacteriales</taxon>
        <taxon>Natrialbaceae</taxon>
        <taxon>Natrinema</taxon>
    </lineage>
</organism>
<keyword evidence="2" id="KW-1185">Reference proteome</keyword>
<reference evidence="2" key="1">
    <citation type="submission" date="2016-04" db="EMBL/GenBank/DDBJ databases">
        <authorList>
            <person name="Chen S.-C."/>
            <person name="Lai M.-C."/>
        </authorList>
    </citation>
    <scope>NUCLEOTIDE SEQUENCE [LARGE SCALE GENOMIC DNA]</scope>
    <source>
        <strain evidence="2">AB14</strain>
    </source>
</reference>
<gene>
    <name evidence="1" type="ORF">A6E15_09300</name>
</gene>
<dbReference type="RefSeq" id="WP_076145759.1">
    <property type="nucleotide sequence ID" value="NZ_LWLN01000001.1"/>
</dbReference>
<dbReference type="STRING" id="301967.A6E15_09300"/>
<dbReference type="OrthoDB" id="192902at2157"/>
<protein>
    <submittedName>
        <fullName evidence="1">Uncharacterized protein</fullName>
    </submittedName>
</protein>